<accession>A0A3S0Q8K0</accession>
<dbReference type="Proteomes" id="UP000276953">
    <property type="component" value="Unassembled WGS sequence"/>
</dbReference>
<evidence type="ECO:0000313" key="1">
    <source>
        <dbReference type="EMBL" id="RTZ50346.1"/>
    </source>
</evidence>
<dbReference type="PROSITE" id="PS51257">
    <property type="entry name" value="PROKAR_LIPOPROTEIN"/>
    <property type="match status" value="1"/>
</dbReference>
<gene>
    <name evidence="1" type="ORF">EJ377_11065</name>
</gene>
<protein>
    <submittedName>
        <fullName evidence="1">Uncharacterized protein</fullName>
    </submittedName>
</protein>
<evidence type="ECO:0000313" key="2">
    <source>
        <dbReference type="Proteomes" id="UP000276953"/>
    </source>
</evidence>
<dbReference type="EMBL" id="RYFC01000001">
    <property type="protein sequence ID" value="RTZ50346.1"/>
    <property type="molecule type" value="Genomic_DNA"/>
</dbReference>
<comment type="caution">
    <text evidence="1">The sequence shown here is derived from an EMBL/GenBank/DDBJ whole genome shotgun (WGS) entry which is preliminary data.</text>
</comment>
<sequence length="186" mass="21839">MRLFLFFIILLLTTFSCRKEAYFDKFTVDKNLSSNDTIQLLSKYPELKLFNSEVIESPTRTAFIIQTASFSDANHARRIIPFDNYKCKAIYKNDTLEIWLNNNNGYFGNGVLVQVFGDHFRIKDINPKALNNEVKFIKTNILHQKLVLNQVHFQKNDSIYGFINYQCEIDSLVHKDFKGYFKTIIQ</sequence>
<organism evidence="1 2">
    <name type="scientific">Chryseobacterium arthrosphaerae</name>
    <dbReference type="NCBI Taxonomy" id="651561"/>
    <lineage>
        <taxon>Bacteria</taxon>
        <taxon>Pseudomonadati</taxon>
        <taxon>Bacteroidota</taxon>
        <taxon>Flavobacteriia</taxon>
        <taxon>Flavobacteriales</taxon>
        <taxon>Weeksellaceae</taxon>
        <taxon>Chryseobacterium group</taxon>
        <taxon>Chryseobacterium</taxon>
    </lineage>
</organism>
<name>A0A3S0Q8K0_9FLAO</name>
<dbReference type="AlphaFoldDB" id="A0A3S0Q8K0"/>
<reference evidence="1 2" key="1">
    <citation type="submission" date="2018-12" db="EMBL/GenBank/DDBJ databases">
        <title>Draft Genome Sequence of Chryseobacterium arthrosphaerae strain ED882-96 Isolated from the Blood of a Patient with Liver Cirrhosis in Taiwan.</title>
        <authorList>
            <person name="Lin J.-N."/>
            <person name="Lai C.-H."/>
            <person name="Yang C.-H."/>
            <person name="Huang Y.-H."/>
        </authorList>
    </citation>
    <scope>NUCLEOTIDE SEQUENCE [LARGE SCALE GENOMIC DNA]</scope>
    <source>
        <strain evidence="1 2">ED882-96</strain>
    </source>
</reference>
<proteinExistence type="predicted"/>